<feature type="signal peptide" evidence="1">
    <location>
        <begin position="1"/>
        <end position="19"/>
    </location>
</feature>
<evidence type="ECO:0000256" key="1">
    <source>
        <dbReference type="SAM" id="SignalP"/>
    </source>
</evidence>
<protein>
    <submittedName>
        <fullName evidence="2">Uncharacterized protein</fullName>
    </submittedName>
</protein>
<keyword evidence="1" id="KW-0732">Signal</keyword>
<evidence type="ECO:0000313" key="3">
    <source>
        <dbReference type="Proteomes" id="UP001205105"/>
    </source>
</evidence>
<evidence type="ECO:0000313" key="2">
    <source>
        <dbReference type="EMBL" id="KAI7837998.1"/>
    </source>
</evidence>
<dbReference type="EMBL" id="JADXDR010000138">
    <property type="protein sequence ID" value="KAI7837998.1"/>
    <property type="molecule type" value="Genomic_DNA"/>
</dbReference>
<dbReference type="AlphaFoldDB" id="A0AAD5DKN2"/>
<feature type="chain" id="PRO_5042217232" evidence="1">
    <location>
        <begin position="20"/>
        <end position="243"/>
    </location>
</feature>
<sequence>MRPFALIVLLLGCSSGALARQLAAPDVPGPENLASYYTAYPAPISLIENSDGVFKCEGQFALCAFATCVPIMGSDPPVAECGCYEFSGTNIGFSPSILRKDLKKSMLKACSHNGKCLTVDANATDFCESMNSGKMYPGYDLVSTWNPTDWVAATNQTGDVPAGSATPKMCTGGTATNCFSAACRRGAPTSTILPEGQPAYNATCYCPYFTTEKQPFLMSNSTDPCGPTDASELTKDTIIYNGA</sequence>
<reference evidence="2" key="1">
    <citation type="submission" date="2020-11" db="EMBL/GenBank/DDBJ databases">
        <title>Chlorella ohadii genome sequencing and assembly.</title>
        <authorList>
            <person name="Murik O."/>
            <person name="Treves H."/>
            <person name="Kedem I."/>
            <person name="Shotland Y."/>
            <person name="Kaplan A."/>
        </authorList>
    </citation>
    <scope>NUCLEOTIDE SEQUENCE</scope>
    <source>
        <strain evidence="2">1</strain>
    </source>
</reference>
<proteinExistence type="predicted"/>
<comment type="caution">
    <text evidence="2">The sequence shown here is derived from an EMBL/GenBank/DDBJ whole genome shotgun (WGS) entry which is preliminary data.</text>
</comment>
<keyword evidence="3" id="KW-1185">Reference proteome</keyword>
<dbReference type="Proteomes" id="UP001205105">
    <property type="component" value="Unassembled WGS sequence"/>
</dbReference>
<organism evidence="2 3">
    <name type="scientific">Chlorella ohadii</name>
    <dbReference type="NCBI Taxonomy" id="2649997"/>
    <lineage>
        <taxon>Eukaryota</taxon>
        <taxon>Viridiplantae</taxon>
        <taxon>Chlorophyta</taxon>
        <taxon>core chlorophytes</taxon>
        <taxon>Trebouxiophyceae</taxon>
        <taxon>Chlorellales</taxon>
        <taxon>Chlorellaceae</taxon>
        <taxon>Chlorella clade</taxon>
        <taxon>Chlorella</taxon>
    </lineage>
</organism>
<name>A0AAD5DKN2_9CHLO</name>
<accession>A0AAD5DKN2</accession>
<gene>
    <name evidence="2" type="ORF">COHA_008180</name>
</gene>